<dbReference type="RefSeq" id="WP_094763887.1">
    <property type="nucleotide sequence ID" value="NZ_FUKQ01000012.1"/>
</dbReference>
<dbReference type="OrthoDB" id="3713816at2"/>
<gene>
    <name evidence="3" type="ORF">FM114_03945</name>
</gene>
<organism evidence="3 4">
    <name type="scientific">Luteococcus japonicus LSP_Lj1</name>
    <dbReference type="NCBI Taxonomy" id="1255658"/>
    <lineage>
        <taxon>Bacteria</taxon>
        <taxon>Bacillati</taxon>
        <taxon>Actinomycetota</taxon>
        <taxon>Actinomycetes</taxon>
        <taxon>Propionibacteriales</taxon>
        <taxon>Propionibacteriaceae</taxon>
        <taxon>Luteococcus</taxon>
    </lineage>
</organism>
<dbReference type="PIRSF" id="PIRSF002741">
    <property type="entry name" value="MppA"/>
    <property type="match status" value="1"/>
</dbReference>
<evidence type="ECO:0000259" key="2">
    <source>
        <dbReference type="Pfam" id="PF00496"/>
    </source>
</evidence>
<dbReference type="Proteomes" id="UP000188342">
    <property type="component" value="Unassembled WGS sequence"/>
</dbReference>
<dbReference type="Gene3D" id="3.40.190.10">
    <property type="entry name" value="Periplasmic binding protein-like II"/>
    <property type="match status" value="1"/>
</dbReference>
<dbReference type="InterPro" id="IPR000914">
    <property type="entry name" value="SBP_5_dom"/>
</dbReference>
<feature type="signal peptide" evidence="1">
    <location>
        <begin position="1"/>
        <end position="23"/>
    </location>
</feature>
<feature type="domain" description="Solute-binding protein family 5" evidence="2">
    <location>
        <begin position="120"/>
        <end position="479"/>
    </location>
</feature>
<dbReference type="InterPro" id="IPR039424">
    <property type="entry name" value="SBP_5"/>
</dbReference>
<dbReference type="PROSITE" id="PS51257">
    <property type="entry name" value="PROKAR_LIPOPROTEIN"/>
    <property type="match status" value="1"/>
</dbReference>
<dbReference type="GO" id="GO:0042597">
    <property type="term" value="C:periplasmic space"/>
    <property type="evidence" value="ECO:0007669"/>
    <property type="project" value="UniProtKB-ARBA"/>
</dbReference>
<evidence type="ECO:0000256" key="1">
    <source>
        <dbReference type="SAM" id="SignalP"/>
    </source>
</evidence>
<evidence type="ECO:0000313" key="3">
    <source>
        <dbReference type="EMBL" id="SJN23787.1"/>
    </source>
</evidence>
<dbReference type="Gene3D" id="3.10.105.10">
    <property type="entry name" value="Dipeptide-binding Protein, Domain 3"/>
    <property type="match status" value="1"/>
</dbReference>
<dbReference type="STRING" id="1255658.FM114_03945"/>
<dbReference type="GO" id="GO:0043190">
    <property type="term" value="C:ATP-binding cassette (ABC) transporter complex"/>
    <property type="evidence" value="ECO:0007669"/>
    <property type="project" value="InterPro"/>
</dbReference>
<evidence type="ECO:0000313" key="4">
    <source>
        <dbReference type="Proteomes" id="UP000188342"/>
    </source>
</evidence>
<dbReference type="CDD" id="cd08501">
    <property type="entry name" value="PBP2_Lpqw"/>
    <property type="match status" value="1"/>
</dbReference>
<dbReference type="PANTHER" id="PTHR30290">
    <property type="entry name" value="PERIPLASMIC BINDING COMPONENT OF ABC TRANSPORTER"/>
    <property type="match status" value="1"/>
</dbReference>
<dbReference type="SUPFAM" id="SSF53850">
    <property type="entry name" value="Periplasmic binding protein-like II"/>
    <property type="match status" value="1"/>
</dbReference>
<dbReference type="AlphaFoldDB" id="A0A1R4IV77"/>
<dbReference type="Gene3D" id="3.90.76.10">
    <property type="entry name" value="Dipeptide-binding Protein, Domain 1"/>
    <property type="match status" value="1"/>
</dbReference>
<keyword evidence="4" id="KW-1185">Reference proteome</keyword>
<keyword evidence="1" id="KW-0732">Signal</keyword>
<proteinExistence type="predicted"/>
<dbReference type="GO" id="GO:0015833">
    <property type="term" value="P:peptide transport"/>
    <property type="evidence" value="ECO:0007669"/>
    <property type="project" value="TreeGrafter"/>
</dbReference>
<sequence length="570" mass="62576">MRKPASSAVALLAVGALALSACGAPKSSTGGSDGTDGKAPALAALNEKPREELKDGGQVRFAISFLPTNWNISSIDGNGVDNNNIAGYCLPVNFLYNEDASFEPYKPYLESYDVQEAKDGKGQVITLHLNPKAKWNSGRTIDWTDYEATWKAQNGSNEAFKPATTDGWSEVSSVAKGEKDTDVVVTFKKSYPDWSAALSGVLPKEGVATPEAYNTGWTTFKPEWHTGPFTFEKLDKAQLTLTLKRNDKWWGDKPLLDKLSFRQLETPADVNAFANNEIDVVDTMINATAVNTAKKRSDADIRAAGSRQWRHFTFNSKAGNLADQDVRQAIVKATNREAIAKSDLVGLPVNPSELMTGNHFFLPGQEGYKDNSGDFKYDVEAAKKQLDDAGWKLPEGKTIREKDGKPLQVKYTMLTGVPTSENEGKLLQKDLAAVGIDLKFVNIAPDDMSKNLTAHSFEIIAFTWQGTPYPMNNIRQIYGAKSAGAEVPSESNYAQLVNPEIEKLIPQADTEADVAKRQDLTNQVDKMIWDEVHTLPIYRRIGYTAAPKNLANYGSATFKTLPPENIGYTK</sequence>
<dbReference type="PANTHER" id="PTHR30290:SF65">
    <property type="entry name" value="MONOACYL PHOSPHATIDYLINOSITOL TETRAMANNOSIDE-BINDING PROTEIN LPQW-RELATED"/>
    <property type="match status" value="1"/>
</dbReference>
<dbReference type="InterPro" id="IPR030678">
    <property type="entry name" value="Peptide/Ni-bd"/>
</dbReference>
<protein>
    <submittedName>
        <fullName evidence="3">Oligopeptide ABC transporter, periplasmic oligopeptide-binding protein OppA (TC 3.A.1.5.1)</fullName>
    </submittedName>
</protein>
<accession>A0A1R4IV77</accession>
<dbReference type="GO" id="GO:1904680">
    <property type="term" value="F:peptide transmembrane transporter activity"/>
    <property type="evidence" value="ECO:0007669"/>
    <property type="project" value="TreeGrafter"/>
</dbReference>
<feature type="chain" id="PRO_5039714503" evidence="1">
    <location>
        <begin position="24"/>
        <end position="570"/>
    </location>
</feature>
<reference evidence="3 4" key="1">
    <citation type="submission" date="2017-02" db="EMBL/GenBank/DDBJ databases">
        <authorList>
            <person name="Peterson S.W."/>
        </authorList>
    </citation>
    <scope>NUCLEOTIDE SEQUENCE [LARGE SCALE GENOMIC DNA]</scope>
    <source>
        <strain evidence="3 4">LSP_Lj1</strain>
    </source>
</reference>
<name>A0A1R4IV77_9ACTN</name>
<dbReference type="Pfam" id="PF00496">
    <property type="entry name" value="SBP_bac_5"/>
    <property type="match status" value="1"/>
</dbReference>
<dbReference type="EMBL" id="FUKQ01000012">
    <property type="protein sequence ID" value="SJN23787.1"/>
    <property type="molecule type" value="Genomic_DNA"/>
</dbReference>